<evidence type="ECO:0000313" key="8">
    <source>
        <dbReference type="EMBL" id="KPC53484.1"/>
    </source>
</evidence>
<evidence type="ECO:0000259" key="7">
    <source>
        <dbReference type="SMART" id="SM00479"/>
    </source>
</evidence>
<dbReference type="AlphaFoldDB" id="A0A0N1JTC6"/>
<dbReference type="FunFam" id="3.30.420.10:FF:000003">
    <property type="entry name" value="Oligoribonuclease"/>
    <property type="match status" value="1"/>
</dbReference>
<dbReference type="Pfam" id="PF00929">
    <property type="entry name" value="RNase_T"/>
    <property type="match status" value="1"/>
</dbReference>
<dbReference type="GO" id="GO:0000175">
    <property type="term" value="F:3'-5'-RNA exonuclease activity"/>
    <property type="evidence" value="ECO:0007669"/>
    <property type="project" value="InterPro"/>
</dbReference>
<dbReference type="PANTHER" id="PTHR11046:SF0">
    <property type="entry name" value="OLIGORIBONUCLEASE, MITOCHONDRIAL"/>
    <property type="match status" value="1"/>
</dbReference>
<evidence type="ECO:0000256" key="3">
    <source>
        <dbReference type="ARBA" id="ARBA00022801"/>
    </source>
</evidence>
<feature type="domain" description="Exonuclease" evidence="7">
    <location>
        <begin position="7"/>
        <end position="180"/>
    </location>
</feature>
<evidence type="ECO:0000256" key="1">
    <source>
        <dbReference type="ARBA" id="ARBA00009921"/>
    </source>
</evidence>
<dbReference type="InterPro" id="IPR012337">
    <property type="entry name" value="RNaseH-like_sf"/>
</dbReference>
<keyword evidence="3 6" id="KW-0378">Hydrolase</keyword>
<feature type="active site" evidence="6">
    <location>
        <position position="129"/>
    </location>
</feature>
<dbReference type="PANTHER" id="PTHR11046">
    <property type="entry name" value="OLIGORIBONUCLEASE, MITOCHONDRIAL"/>
    <property type="match status" value="1"/>
</dbReference>
<reference evidence="8 9" key="1">
    <citation type="submission" date="2015-07" db="EMBL/GenBank/DDBJ databases">
        <title>Draft genome sequence of the Amantichitinum ursilacus IGB-41, a new chitin-degrading bacterium.</title>
        <authorList>
            <person name="Kirstahler P."/>
            <person name="Guenther M."/>
            <person name="Grumaz C."/>
            <person name="Rupp S."/>
            <person name="Zibek S."/>
            <person name="Sohn K."/>
        </authorList>
    </citation>
    <scope>NUCLEOTIDE SEQUENCE [LARGE SCALE GENOMIC DNA]</scope>
    <source>
        <strain evidence="8 9">IGB-41</strain>
    </source>
</reference>
<dbReference type="PATRIC" id="fig|857265.3.peg.1677"/>
<sequence length="189" mass="21933">MAQDQNHLIWLDMEMTGLDPQNDRIIELALVITDGHLNVVAESPAWAVHQDDAVLDAMDDWNKGTHGRSGLIDRVKASTQSVDDVQKAAMEFLAEWVPQRASPMCGNSICQDRRFMARWMPELETWFHYRNLDVSTLKELCKRWQPEIHRQFKKQGKHTALADIHESIDELKFYREHFLRVPSAPLEVD</sequence>
<name>A0A0N1JTC6_9NEIS</name>
<dbReference type="GO" id="GO:0005737">
    <property type="term" value="C:cytoplasm"/>
    <property type="evidence" value="ECO:0007669"/>
    <property type="project" value="UniProtKB-SubCell"/>
</dbReference>
<dbReference type="Gene3D" id="3.30.420.10">
    <property type="entry name" value="Ribonuclease H-like superfamily/Ribonuclease H"/>
    <property type="match status" value="1"/>
</dbReference>
<keyword evidence="6" id="KW-0963">Cytoplasm</keyword>
<dbReference type="HAMAP" id="MF_00045">
    <property type="entry name" value="Oligoribonuclease"/>
    <property type="match status" value="1"/>
</dbReference>
<organism evidence="8 9">
    <name type="scientific">Amantichitinum ursilacus</name>
    <dbReference type="NCBI Taxonomy" id="857265"/>
    <lineage>
        <taxon>Bacteria</taxon>
        <taxon>Pseudomonadati</taxon>
        <taxon>Pseudomonadota</taxon>
        <taxon>Betaproteobacteria</taxon>
        <taxon>Neisseriales</taxon>
        <taxon>Chitinibacteraceae</taxon>
        <taxon>Amantichitinum</taxon>
    </lineage>
</organism>
<dbReference type="STRING" id="857265.WG78_08185"/>
<dbReference type="SUPFAM" id="SSF53098">
    <property type="entry name" value="Ribonuclease H-like"/>
    <property type="match status" value="1"/>
</dbReference>
<keyword evidence="2 6" id="KW-0540">Nuclease</keyword>
<dbReference type="SMART" id="SM00479">
    <property type="entry name" value="EXOIII"/>
    <property type="match status" value="1"/>
</dbReference>
<comment type="subcellular location">
    <subcellularLocation>
        <location evidence="6">Cytoplasm</location>
    </subcellularLocation>
</comment>
<dbReference type="InterPro" id="IPR013520">
    <property type="entry name" value="Ribonucl_H"/>
</dbReference>
<keyword evidence="4 6" id="KW-0269">Exonuclease</keyword>
<comment type="similarity">
    <text evidence="1 6">Belongs to the oligoribonuclease family.</text>
</comment>
<evidence type="ECO:0000256" key="2">
    <source>
        <dbReference type="ARBA" id="ARBA00022722"/>
    </source>
</evidence>
<comment type="caution">
    <text evidence="8">The sequence shown here is derived from an EMBL/GenBank/DDBJ whole genome shotgun (WGS) entry which is preliminary data.</text>
</comment>
<dbReference type="GO" id="GO:0003676">
    <property type="term" value="F:nucleic acid binding"/>
    <property type="evidence" value="ECO:0007669"/>
    <property type="project" value="InterPro"/>
</dbReference>
<comment type="function">
    <text evidence="6">3'-to-5' exoribonuclease specific for small oligoribonucleotides.</text>
</comment>
<evidence type="ECO:0000313" key="9">
    <source>
        <dbReference type="Proteomes" id="UP000037939"/>
    </source>
</evidence>
<proteinExistence type="inferred from homology"/>
<dbReference type="EMBL" id="LAQT01000006">
    <property type="protein sequence ID" value="KPC53484.1"/>
    <property type="molecule type" value="Genomic_DNA"/>
</dbReference>
<dbReference type="InterPro" id="IPR036397">
    <property type="entry name" value="RNaseH_sf"/>
</dbReference>
<gene>
    <name evidence="6 8" type="primary">orn</name>
    <name evidence="8" type="ORF">WG78_08185</name>
</gene>
<dbReference type="EC" id="3.1.-.-" evidence="6"/>
<keyword evidence="9" id="KW-1185">Reference proteome</keyword>
<evidence type="ECO:0000256" key="4">
    <source>
        <dbReference type="ARBA" id="ARBA00022839"/>
    </source>
</evidence>
<dbReference type="InterPro" id="IPR022894">
    <property type="entry name" value="Oligoribonuclease"/>
</dbReference>
<evidence type="ECO:0000256" key="6">
    <source>
        <dbReference type="HAMAP-Rule" id="MF_00045"/>
    </source>
</evidence>
<dbReference type="RefSeq" id="WP_053937309.1">
    <property type="nucleotide sequence ID" value="NZ_LAQT01000006.1"/>
</dbReference>
<protein>
    <recommendedName>
        <fullName evidence="5 6">Oligoribonuclease</fullName>
        <ecNumber evidence="6">3.1.-.-</ecNumber>
    </recommendedName>
</protein>
<dbReference type="GO" id="GO:0006259">
    <property type="term" value="P:DNA metabolic process"/>
    <property type="evidence" value="ECO:0007669"/>
    <property type="project" value="UniProtKB-ARBA"/>
</dbReference>
<dbReference type="CDD" id="cd06135">
    <property type="entry name" value="Orn"/>
    <property type="match status" value="1"/>
</dbReference>
<dbReference type="OrthoDB" id="9801329at2"/>
<dbReference type="Proteomes" id="UP000037939">
    <property type="component" value="Unassembled WGS sequence"/>
</dbReference>
<accession>A0A0N1JTC6</accession>
<dbReference type="NCBIfam" id="NF003765">
    <property type="entry name" value="PRK05359.1"/>
    <property type="match status" value="1"/>
</dbReference>
<evidence type="ECO:0000256" key="5">
    <source>
        <dbReference type="ARBA" id="ARBA00070964"/>
    </source>
</evidence>